<gene>
    <name evidence="2" type="ordered locus">BN4_12405</name>
</gene>
<protein>
    <recommendedName>
        <fullName evidence="1">DUF7483 domain-containing protein</fullName>
    </recommendedName>
</protein>
<feature type="domain" description="DUF7483" evidence="1">
    <location>
        <begin position="452"/>
        <end position="757"/>
    </location>
</feature>
<evidence type="ECO:0000313" key="3">
    <source>
        <dbReference type="Proteomes" id="UP000011724"/>
    </source>
</evidence>
<dbReference type="OrthoDB" id="5449044at2"/>
<dbReference type="Gene3D" id="2.60.120.200">
    <property type="match status" value="1"/>
</dbReference>
<dbReference type="InterPro" id="IPR043136">
    <property type="entry name" value="B30.2/SPRY_sf"/>
</dbReference>
<evidence type="ECO:0000313" key="2">
    <source>
        <dbReference type="EMBL" id="CCH49640.1"/>
    </source>
</evidence>
<proteinExistence type="predicted"/>
<dbReference type="AlphaFoldDB" id="M1WMI0"/>
<evidence type="ECO:0000259" key="1">
    <source>
        <dbReference type="Pfam" id="PF24299"/>
    </source>
</evidence>
<dbReference type="Pfam" id="PF13385">
    <property type="entry name" value="Laminin_G_3"/>
    <property type="match status" value="1"/>
</dbReference>
<accession>M1WMI0</accession>
<reference evidence="2 3" key="1">
    <citation type="journal article" date="2013" name="PLoS ONE">
        <title>The first genomic and proteomic characterization of a deep-sea sulfate reducer: insights into the piezophilic lifestyle of Desulfovibrio piezophilus.</title>
        <authorList>
            <person name="Pradel N."/>
            <person name="Ji B."/>
            <person name="Gimenez G."/>
            <person name="Talla E."/>
            <person name="Lenoble P."/>
            <person name="Garel M."/>
            <person name="Tamburini C."/>
            <person name="Fourquet P."/>
            <person name="Lebrun R."/>
            <person name="Bertin P."/>
            <person name="Denis Y."/>
            <person name="Pophillat M."/>
            <person name="Barbe V."/>
            <person name="Ollivier B."/>
            <person name="Dolla A."/>
        </authorList>
    </citation>
    <scope>NUCLEOTIDE SEQUENCE [LARGE SCALE GENOMIC DNA]</scope>
    <source>
        <strain evidence="3">DSM 10523 / SB164P1</strain>
    </source>
</reference>
<name>M1WMI0_PSEP2</name>
<organism evidence="2 3">
    <name type="scientific">Pseudodesulfovibrio piezophilus (strain DSM 21447 / JCM 15486 / C1TLV30)</name>
    <name type="common">Desulfovibrio piezophilus</name>
    <dbReference type="NCBI Taxonomy" id="1322246"/>
    <lineage>
        <taxon>Bacteria</taxon>
        <taxon>Pseudomonadati</taxon>
        <taxon>Thermodesulfobacteriota</taxon>
        <taxon>Desulfovibrionia</taxon>
        <taxon>Desulfovibrionales</taxon>
        <taxon>Desulfovibrionaceae</taxon>
    </lineage>
</organism>
<dbReference type="InterPro" id="IPR055906">
    <property type="entry name" value="DUF7483"/>
</dbReference>
<dbReference type="HOGENOM" id="CLU_362394_0_0_7"/>
<dbReference type="Pfam" id="PF24299">
    <property type="entry name" value="DUF7483"/>
    <property type="match status" value="1"/>
</dbReference>
<sequence>MLTPKEHNHEIIPVFPRELSHSALLSTGQYLARTPQTTGNTQTFTFSGWFKGTTCEAAGHCFFTAGSASLKPRFHIFLNDNQFSVFQANSAGTTLFKYSFDWNVFSDPTAWYHLAVMVDTTAPAALDRVRVYYNGNRLVPLETSTMAAQNTVTSVNDINYQMYIGRKLHLITTPINGYASDIIFVDGIPQGIHQFGEYSSIITGLWIPRKSKDLTLGQNGFHLRFSDAANLGHDSAQENHWTVIGDPAQCGDTPTNNHCTFNRLLSLDRTNELIFSNGNRTISSNNDSFTMAMGDIPMATERGLYWECTLETLASTASLSMGAIESRCPSTNMANKAGHFSCDAAGYYADGVFSEWVNPPFFSAGDIFQFALKGNNMWIGRNGSWLEDGDPINHVNPMITGLPQRVLPFVTTGAMDQKITLNSGGTIFAFSPPTGFKPLCIKTNPEPTLLRSSTVFDITTRIGTGGDTTVSSLEFAPDFVYIKGRWAVDSWGLFDRCQGTTKYLRTNSSSAQSYFTDSLTAFNDDGYNLGYASFINKSGNSFLDLCLKSAPYQGFELIEYTGDGSSGRDISHALQAPPSFMIVKNLETGTLGWALYHSALGEKKHLLLNSTENAQEKSDIWNDTPPTSTHFTVGSNPGVNGLGQKHMAYLFADSAIFQAFSYVGNGSEDGPFVHLGGKPRALFALKNTDEVGHHFLFDSARNEKNIVASYLLPDSTDVETTESNISTLFSSQGIKITGTNPQVNGEGNLMVGLAMLESTKYSNAF</sequence>
<dbReference type="InterPro" id="IPR013320">
    <property type="entry name" value="ConA-like_dom_sf"/>
</dbReference>
<dbReference type="SUPFAM" id="SSF49899">
    <property type="entry name" value="Concanavalin A-like lectins/glucanases"/>
    <property type="match status" value="1"/>
</dbReference>
<dbReference type="Gene3D" id="2.60.120.920">
    <property type="match status" value="1"/>
</dbReference>
<dbReference type="Proteomes" id="UP000011724">
    <property type="component" value="Chromosome"/>
</dbReference>
<dbReference type="RefSeq" id="WP_015415683.1">
    <property type="nucleotide sequence ID" value="NC_020409.1"/>
</dbReference>
<keyword evidence="3" id="KW-1185">Reference proteome</keyword>
<reference evidence="3" key="2">
    <citation type="journal article" date="2013" name="Stand. Genomic Sci.">
        <title>Complete genome sequence of Desulfocapsa sulfexigens, a marine deltaproteobacterium specialized in disproportionating inorganic sulfur compounds.</title>
        <authorList>
            <person name="Finster K.W."/>
            <person name="Kjeldsen K.U."/>
            <person name="Kube M."/>
            <person name="Reinhardt R."/>
            <person name="Mussmann M."/>
            <person name="Amann R."/>
            <person name="Schreiber L."/>
        </authorList>
    </citation>
    <scope>NUCLEOTIDE SEQUENCE [LARGE SCALE GENOMIC DNA]</scope>
    <source>
        <strain evidence="3">DSM 10523 / SB164P1</strain>
    </source>
</reference>
<dbReference type="eggNOG" id="COG4775">
    <property type="taxonomic scope" value="Bacteria"/>
</dbReference>
<dbReference type="EMBL" id="FO203427">
    <property type="protein sequence ID" value="CCH49640.1"/>
    <property type="molecule type" value="Genomic_DNA"/>
</dbReference>
<dbReference type="STRING" id="1322246.BN4_12405"/>
<dbReference type="KEGG" id="dpi:BN4_12405"/>
<dbReference type="PATRIC" id="fig|879567.3.peg.2566"/>